<dbReference type="NCBIfam" id="TIGR01643">
    <property type="entry name" value="YD_repeat_2x"/>
    <property type="match status" value="12"/>
</dbReference>
<dbReference type="Proteomes" id="UP000487350">
    <property type="component" value="Unassembled WGS sequence"/>
</dbReference>
<accession>A0A844BAR3</accession>
<dbReference type="OrthoDB" id="8553452at2"/>
<dbReference type="InterPro" id="IPR006530">
    <property type="entry name" value="YD"/>
</dbReference>
<dbReference type="InterPro" id="IPR031325">
    <property type="entry name" value="RHS_repeat"/>
</dbReference>
<dbReference type="CDD" id="cd00118">
    <property type="entry name" value="LysM"/>
    <property type="match status" value="1"/>
</dbReference>
<dbReference type="InterPro" id="IPR050708">
    <property type="entry name" value="T6SS_VgrG/RHS"/>
</dbReference>
<evidence type="ECO:0000256" key="2">
    <source>
        <dbReference type="SAM" id="MobiDB-lite"/>
    </source>
</evidence>
<dbReference type="PANTHER" id="PTHR32305:SF15">
    <property type="entry name" value="PROTEIN RHSA-RELATED"/>
    <property type="match status" value="1"/>
</dbReference>
<evidence type="ECO:0000313" key="5">
    <source>
        <dbReference type="Proteomes" id="UP000487350"/>
    </source>
</evidence>
<proteinExistence type="predicted"/>
<dbReference type="InterPro" id="IPR018392">
    <property type="entry name" value="LysM"/>
</dbReference>
<dbReference type="PANTHER" id="PTHR32305">
    <property type="match status" value="1"/>
</dbReference>
<evidence type="ECO:0000259" key="3">
    <source>
        <dbReference type="PROSITE" id="PS51782"/>
    </source>
</evidence>
<dbReference type="Gene3D" id="3.10.350.10">
    <property type="entry name" value="LysM domain"/>
    <property type="match status" value="1"/>
</dbReference>
<feature type="non-terminal residue" evidence="4">
    <location>
        <position position="1"/>
    </location>
</feature>
<dbReference type="Pfam" id="PF05593">
    <property type="entry name" value="RHS_repeat"/>
    <property type="match status" value="6"/>
</dbReference>
<sequence>DVGGQLEHAFSYVNANVDDVASVTDGAGQTTTFSYDTRGNQQSQRDAAGNTIERTYNANNTLKTETVYHVAAVTQGVVAPAAAPATTNYIYNASKPAELRFVVSAQGRVTEYQTVKMAGALGSVGPTTILVYDQSTYTGALTETALAAWALTQPAEGIMRTDLSYDARGQLESKTTYVGVDALRAGLAAGKTTTSYTYTTQGLVWTTTQPGGTGLTAGVTTNVYDGMGRLLQVTNALGEVTLTSYDDALMQTKVKLANNQTSISTTDRAGNVLSVYNTNAALANLGTTQYAYDKDDRLVMTTDATGVRTFKVYDTQGRLAGDVDADGTLVEYMYDAADRLSRTVKYTTAVTLTKLVDATGVALAPVIDTIRPVALTLTDQSTWRAYDAAGRLSKTVSAEGSVVEYFYDGASLLLSTKEYATRLTATQMAALGNKPAPGAIAPTPDTASDRVTRNFYDADNLLIGTLDAAGYVTQMTYDAAGQLVQTKRSFNLTPNAQRATGTLAALVTGAGASTQDETTTYFRDGKGQLIAQVDAAKNYTEYGYDVAGRQTSTTRYAKKVTTAFTWSSKLSDFKPAATAGQDQTTSLSYDALGRCTQELDASGTKTTHTYNTLGLLTQTKTSVGLTNERVAVTLAYDDLGRLISETTADNRTLTHAYDLAGRRISTTDGPGNKTLFFYDAESRLVYTVDATGGVSETDYDTLDNKLAEIRYTQKKLTATTLNSLTGGLITAANAATLVSSVQTAGQDARIDYKYLRDGQISSIKDANGNTTYYYYDAFGASLGCVDGAGNVQYSVYDANGRAVQTTRLAKTISGVTAATTLAEVSQRIAAVIGDAGDQTIYRVYDMDGRLTATVNGLNEAERFWYDGNGNVIEHRAYVNRVAAGWTPTNLVTTDHVDDRRTRTMYDSFNRAVYTVDGAGSVTTYQYDLDGNVTQQRVYAKPIDPATFNGTTQVIPGAAATTPDTITTYTYDSDNRLIWSVDGAGGVTRRYYDKDGNVTQLVQFAAAVTPGTSIALAATINTYASTGKDRTTNYTYDAAGRQIYAVDSLGTITGTVYDKAGNITASIQYAKLGTAPVAGVPLAQGTPVADAANDRITRMAYDAANRLVFTVDATGAVAERSYDGAGNVKSITQYANVIDTAKFNALSKTATCDDINAALVKASTANRVQAQSFDAANRIATTTDGVGHITTYGYDGLSRSTSVTDSGAGITARTTTYTYDGAGRTSSVTDALGQTERYTYDGVGNKLTFQNKRNAIWTYEYDAAGRLTDEYTPSVDVTSVTSGLVMTTAARVIRTANTYDAAGNLLSRTEAVGRPEQRTTSYEYDALGRQIRTRFPNVAVYVAETDAAIAVNGQGNVATRTDTTVAGGIYTETTYDALGNAIRNRDVGGALSYKVYDQLGRVTYDVDAMRYVTGYTLDTFGGTTTLTRYANAMTLTGTETSLNTADMTSAKLVKDSAADRVLLTTYDRMGRVDPVTEPTVDVFDPEATGAGQYYQAGALTDNTYNAFGELIQVARFKGAGTASTAAYNQFNYYDNAGRLTATVDGANYLTTNTYDVLGNVTQTTEYAKALTGTITAATKPTPPTASTTDRTTTFEYDSLNRKKTETRLNVEVTDQDTFVTSSTSVVTRYGYDATGNVVTTETADGVTGNYYDLLGRITAVTKPVRAGETSGTITPLTVYKRDVYGNAVVQIDYAAGTAALGATAADANDRTSYSFFDIDGHAIRTVDANGADRYASYDVYGRVVKQWQTLGSGTASATIFHGFKYDALGRLTRDITPTNNSADSAVVSTDIKYNAFGDIIAKGVNGSASEYYDYDKAGRLWRTNADNGVATIYLYDRLGNRTAQIQSSGAAYNDADLKAAGVTAASAAADTSLRRTNTRYDALGRVTQQSRIAPGSVSATVNQTYDRWGNVLRISDARNAQWVTRYEYNANNQLTRQYLPDETGAAQLSSVAYYDKMGRQVGVRDYINATASNLNRMRYDTQGNLIEERHADGGIVANSYNAFGERTTHIDAEGNKTTYTYNKAGLQTSTTHWGKSLGGGAYSGFAIYTATNNAAGDTVTLTLTTGNITELTTWDAACRMTSQTNGAGNVTRYTYDLRGNVATVTLPNGTKQSTSTYDSRDRKTSDTDALGSTATWSYDYFGHVLNHTDIGGAQYKYSYDNADQLKTQTNTRGQNLLYGYDGAGQMTQIVDTANGMQTTDYTYDLSGHKLSEHVALTQNGVRITVQDNHMSYDSLGRLRWMADDHIQARMDYDLVGNRTSVTTHVVNTVGMTDVVTDTARYYQYDAMNRMTVVDGVDAAGNIGTTQGHQITYDKNGNRLTDKFGGKKVDMLIDKVLSDGTILYKYQASGANGIVTEQYTYDGLNRLTTISRDDGELLNDPGTTWLLIDKRQYDAASRVTRTGGLGDLPVGYVRALYGMDANNNPLAGNGSQQRLSSYNANGQLIVQQVTGYNNTPGYSTFNNAIDAAGNVTHYKVKSAAGTNDYDTTLAKLEGYKESVVKATSTYLINATTTNTYDTNGYLKSLDSTVDVDDRTFINDVRGQVLATQQGTRLLREFIVNGEVLAQYGQGADRVTARDKDGNPIFDDNIADFQLGYRSITPSYPNASPGTYTVQTGDTLRSIAQSAYGDSKRWYQIAEANGIASDAQLRVGVSLNLPNLVGTSHNDAGTFALYDPSKIVGDTSPYLALPPQPSDNFFAQVLMMAVAIVAAMYLGPKVLSAVQTLIGKTVAATVIAGAATGAAANVASQVVGIATGVQDKFNWKSVGASLISGGVGAGINGITGLDGGNVGKTVDLGDSIFNNVIGKAVLASGITQGVNVVMGLQSSFNWKAVAGSAAGAEVGDLVSESFKGNAGTFGARLVSGMAAGATAAAFRGGRVSVQQVAVDAFGNSIGASLVYGSSSAQPELTTGNFARLDGPGYRGIPYDGDLSGSGPLDDVLSKKSIREALYRPGVNDAATVQVHEVGGHFSAQQYVGQAFVGGYSPILGRNFVQADLNLMVAHSQFLDQLKDLDAKAAGVRFVAGDADNMGMPAPRLVAEALHSLNNLGSEGNVERIFDLMRRNPGNLELAGSASHALVDSDPHEYRDTFLGHTVDSLTLRDPDPLTPATAVKLGTKLVKFYEVVLGISGDTKLAGEPIAIREQARQNVAAAIRSARDTGATGEAFDEQFGAAGRYLLPQGALRLPTLPSYGVGIRYNSLPFEALATTEDYLQSIQLRMSPYKFLNSALDSAATIMNHYMDYTGRRSMPPVQANQLLGRTLNLNGKPVTRP</sequence>
<organism evidence="4 5">
    <name type="scientific">Caenimonas koreensis DSM 17982</name>
    <dbReference type="NCBI Taxonomy" id="1121255"/>
    <lineage>
        <taxon>Bacteria</taxon>
        <taxon>Pseudomonadati</taxon>
        <taxon>Pseudomonadota</taxon>
        <taxon>Betaproteobacteria</taxon>
        <taxon>Burkholderiales</taxon>
        <taxon>Comamonadaceae</taxon>
        <taxon>Caenimonas</taxon>
    </lineage>
</organism>
<dbReference type="Pfam" id="PF25023">
    <property type="entry name" value="TEN_YD-shell"/>
    <property type="match status" value="2"/>
</dbReference>
<dbReference type="InterPro" id="IPR036779">
    <property type="entry name" value="LysM_dom_sf"/>
</dbReference>
<dbReference type="PROSITE" id="PS51782">
    <property type="entry name" value="LYSM"/>
    <property type="match status" value="1"/>
</dbReference>
<protein>
    <submittedName>
        <fullName evidence="4">LysM peptidoglycan-binding domain-containing protein</fullName>
    </submittedName>
</protein>
<gene>
    <name evidence="4" type="ORF">GHT07_15375</name>
</gene>
<dbReference type="InterPro" id="IPR056823">
    <property type="entry name" value="TEN-like_YD-shell"/>
</dbReference>
<keyword evidence="5" id="KW-1185">Reference proteome</keyword>
<evidence type="ECO:0000256" key="1">
    <source>
        <dbReference type="ARBA" id="ARBA00022737"/>
    </source>
</evidence>
<feature type="region of interest" description="Disordered" evidence="2">
    <location>
        <begin position="2105"/>
        <end position="2125"/>
    </location>
</feature>
<dbReference type="EMBL" id="WJBU01000015">
    <property type="protein sequence ID" value="MRD48669.1"/>
    <property type="molecule type" value="Genomic_DNA"/>
</dbReference>
<feature type="domain" description="LysM" evidence="3">
    <location>
        <begin position="2607"/>
        <end position="2654"/>
    </location>
</feature>
<comment type="caution">
    <text evidence="4">The sequence shown here is derived from an EMBL/GenBank/DDBJ whole genome shotgun (WGS) entry which is preliminary data.</text>
</comment>
<reference evidence="4 5" key="1">
    <citation type="submission" date="2019-11" db="EMBL/GenBank/DDBJ databases">
        <title>Caenimonas koreensis gen. nov., sp. nov., isolated from activated sludge.</title>
        <authorList>
            <person name="Seung H.R."/>
        </authorList>
    </citation>
    <scope>NUCLEOTIDE SEQUENCE [LARGE SCALE GENOMIC DNA]</scope>
    <source>
        <strain evidence="4 5">EMB320</strain>
    </source>
</reference>
<dbReference type="Pfam" id="PF01476">
    <property type="entry name" value="LysM"/>
    <property type="match status" value="1"/>
</dbReference>
<dbReference type="SMART" id="SM00257">
    <property type="entry name" value="LysM"/>
    <property type="match status" value="1"/>
</dbReference>
<evidence type="ECO:0000313" key="4">
    <source>
        <dbReference type="EMBL" id="MRD48669.1"/>
    </source>
</evidence>
<dbReference type="Gene3D" id="2.180.10.10">
    <property type="entry name" value="RHS repeat-associated core"/>
    <property type="match status" value="7"/>
</dbReference>
<feature type="compositionally biased region" description="Polar residues" evidence="2">
    <location>
        <begin position="2105"/>
        <end position="2116"/>
    </location>
</feature>
<name>A0A844BAR3_9BURK</name>
<keyword evidence="1" id="KW-0677">Repeat</keyword>